<dbReference type="PANTHER" id="PTHR42648">
    <property type="entry name" value="TRANSPOSASE, PUTATIVE-RELATED"/>
    <property type="match status" value="1"/>
</dbReference>
<proteinExistence type="predicted"/>
<accession>A0A9Q3BND3</accession>
<feature type="domain" description="Integrase catalytic" evidence="6">
    <location>
        <begin position="396"/>
        <end position="521"/>
    </location>
</feature>
<keyword evidence="2" id="KW-0645">Protease</keyword>
<dbReference type="GO" id="GO:0008233">
    <property type="term" value="F:peptidase activity"/>
    <property type="evidence" value="ECO:0007669"/>
    <property type="project" value="UniProtKB-KW"/>
</dbReference>
<dbReference type="InterPro" id="IPR012337">
    <property type="entry name" value="RNaseH-like_sf"/>
</dbReference>
<dbReference type="InterPro" id="IPR036397">
    <property type="entry name" value="RNaseH_sf"/>
</dbReference>
<keyword evidence="8" id="KW-1185">Reference proteome</keyword>
<evidence type="ECO:0000256" key="2">
    <source>
        <dbReference type="ARBA" id="ARBA00022670"/>
    </source>
</evidence>
<evidence type="ECO:0000259" key="6">
    <source>
        <dbReference type="PROSITE" id="PS50994"/>
    </source>
</evidence>
<reference evidence="7" key="1">
    <citation type="submission" date="2021-03" db="EMBL/GenBank/DDBJ databases">
        <title>Draft genome sequence of rust myrtle Austropuccinia psidii MF-1, a brazilian biotype.</title>
        <authorList>
            <person name="Quecine M.C."/>
            <person name="Pachon D.M.R."/>
            <person name="Bonatelli M.L."/>
            <person name="Correr F.H."/>
            <person name="Franceschini L.M."/>
            <person name="Leite T.F."/>
            <person name="Margarido G.R.A."/>
            <person name="Almeida C.A."/>
            <person name="Ferrarezi J.A."/>
            <person name="Labate C.A."/>
        </authorList>
    </citation>
    <scope>NUCLEOTIDE SEQUENCE</scope>
    <source>
        <strain evidence="7">MF-1</strain>
    </source>
</reference>
<comment type="caution">
    <text evidence="7">The sequence shown here is derived from an EMBL/GenBank/DDBJ whole genome shotgun (WGS) entry which is preliminary data.</text>
</comment>
<dbReference type="GO" id="GO:0032196">
    <property type="term" value="P:transposition"/>
    <property type="evidence" value="ECO:0007669"/>
    <property type="project" value="UniProtKB-KW"/>
</dbReference>
<keyword evidence="3" id="KW-0694">RNA-binding</keyword>
<gene>
    <name evidence="7" type="ORF">O181_007893</name>
</gene>
<organism evidence="7 8">
    <name type="scientific">Austropuccinia psidii MF-1</name>
    <dbReference type="NCBI Taxonomy" id="1389203"/>
    <lineage>
        <taxon>Eukaryota</taxon>
        <taxon>Fungi</taxon>
        <taxon>Dikarya</taxon>
        <taxon>Basidiomycota</taxon>
        <taxon>Pucciniomycotina</taxon>
        <taxon>Pucciniomycetes</taxon>
        <taxon>Pucciniales</taxon>
        <taxon>Sphaerophragmiaceae</taxon>
        <taxon>Austropuccinia</taxon>
    </lineage>
</organism>
<comment type="catalytic activity">
    <reaction evidence="5">
        <text>DNA(n) + a 2'-deoxyribonucleoside 5'-triphosphate = DNA(n+1) + diphosphate</text>
        <dbReference type="Rhea" id="RHEA:22508"/>
        <dbReference type="Rhea" id="RHEA-COMP:17339"/>
        <dbReference type="Rhea" id="RHEA-COMP:17340"/>
        <dbReference type="ChEBI" id="CHEBI:33019"/>
        <dbReference type="ChEBI" id="CHEBI:61560"/>
        <dbReference type="ChEBI" id="CHEBI:173112"/>
        <dbReference type="EC" id="2.7.7.7"/>
    </reaction>
</comment>
<dbReference type="InterPro" id="IPR039537">
    <property type="entry name" value="Retrotran_Ty1/copia-like"/>
</dbReference>
<comment type="catalytic activity">
    <reaction evidence="4">
        <text>DNA(n) + a 2'-deoxyribonucleoside 5'-triphosphate = DNA(n+1) + diphosphate</text>
        <dbReference type="Rhea" id="RHEA:22508"/>
        <dbReference type="Rhea" id="RHEA-COMP:17339"/>
        <dbReference type="Rhea" id="RHEA-COMP:17340"/>
        <dbReference type="ChEBI" id="CHEBI:33019"/>
        <dbReference type="ChEBI" id="CHEBI:61560"/>
        <dbReference type="ChEBI" id="CHEBI:173112"/>
        <dbReference type="EC" id="2.7.7.49"/>
    </reaction>
</comment>
<dbReference type="GO" id="GO:0003964">
    <property type="term" value="F:RNA-directed DNA polymerase activity"/>
    <property type="evidence" value="ECO:0007669"/>
    <property type="project" value="UniProtKB-EC"/>
</dbReference>
<dbReference type="Pfam" id="PF14223">
    <property type="entry name" value="Retrotran_gag_2"/>
    <property type="match status" value="1"/>
</dbReference>
<sequence length="521" mass="59117">MTNNTSEKEYSFIPILDSSNFSEWHGRMTILLRSKELMEVCENELEHGATTTATNKWNKLSSEAVNIISSRINPRMFLDAIKNGATKNSYLLWNKINKQYASKKPVNRGRVWMKWVSLTFNGDLQEYIDNSKRAMLELEAVNLIVQPEILTFTLLGKLSSNAKIQQFAEVLTLNEELIEQPDLVLSKLQDFCDNSRSRTENQISHSPSALVSESVHPYRIMHYCANGKHNPNCTTHSKEECFAENPHLRPRHFNKKRANNNRDASAHLSTAQALVTGITSRQEELIIDCGATHHMFNSETFFSSISKTSPMNVSTGDSGSSLRAKGVGTVTLSCNNHLFTLNNCLFVPNLNCNLISLLELFNGKLIINRNNDQFTLESNNSTIISGKIQNNLMKVEYQIPKSFTTKLHNDQWHLRLGHPSNQVIKSMGLPHLDAPCKTCDLSKMCSLPFDNQFEHKSEAYDQFIIVKRMVENSHDQSIKKLVSDRGGEFLNEKFKKLAEEQGFTHFFSPPETPQHNGFAES</sequence>
<evidence type="ECO:0000256" key="1">
    <source>
        <dbReference type="ARBA" id="ARBA00022578"/>
    </source>
</evidence>
<dbReference type="PROSITE" id="PS50994">
    <property type="entry name" value="INTEGRASE"/>
    <property type="match status" value="1"/>
</dbReference>
<evidence type="ECO:0000313" key="7">
    <source>
        <dbReference type="EMBL" id="MBW0468178.1"/>
    </source>
</evidence>
<dbReference type="PANTHER" id="PTHR42648:SF28">
    <property type="entry name" value="TRANSPOSON-ENCODED PROTEIN WITH RIBONUCLEASE H-LIKE AND RETROVIRUS ZINC FINGER-LIKE DOMAINS"/>
    <property type="match status" value="1"/>
</dbReference>
<dbReference type="InterPro" id="IPR001584">
    <property type="entry name" value="Integrase_cat-core"/>
</dbReference>
<dbReference type="AlphaFoldDB" id="A0A9Q3BND3"/>
<dbReference type="GO" id="GO:0003723">
    <property type="term" value="F:RNA binding"/>
    <property type="evidence" value="ECO:0007669"/>
    <property type="project" value="UniProtKB-KW"/>
</dbReference>
<keyword evidence="1" id="KW-0815">Transposition</keyword>
<dbReference type="EMBL" id="AVOT02001794">
    <property type="protein sequence ID" value="MBW0468178.1"/>
    <property type="molecule type" value="Genomic_DNA"/>
</dbReference>
<dbReference type="Gene3D" id="3.30.420.10">
    <property type="entry name" value="Ribonuclease H-like superfamily/Ribonuclease H"/>
    <property type="match status" value="1"/>
</dbReference>
<evidence type="ECO:0000256" key="3">
    <source>
        <dbReference type="ARBA" id="ARBA00022884"/>
    </source>
</evidence>
<keyword evidence="2" id="KW-0378">Hydrolase</keyword>
<dbReference type="InterPro" id="IPR054722">
    <property type="entry name" value="PolX-like_BBD"/>
</dbReference>
<protein>
    <recommendedName>
        <fullName evidence="6">Integrase catalytic domain-containing protein</fullName>
    </recommendedName>
</protein>
<evidence type="ECO:0000313" key="8">
    <source>
        <dbReference type="Proteomes" id="UP000765509"/>
    </source>
</evidence>
<evidence type="ECO:0000256" key="4">
    <source>
        <dbReference type="ARBA" id="ARBA00048173"/>
    </source>
</evidence>
<dbReference type="GO" id="GO:0003887">
    <property type="term" value="F:DNA-directed DNA polymerase activity"/>
    <property type="evidence" value="ECO:0007669"/>
    <property type="project" value="UniProtKB-EC"/>
</dbReference>
<dbReference type="GO" id="GO:0006508">
    <property type="term" value="P:proteolysis"/>
    <property type="evidence" value="ECO:0007669"/>
    <property type="project" value="UniProtKB-KW"/>
</dbReference>
<dbReference type="GO" id="GO:0005634">
    <property type="term" value="C:nucleus"/>
    <property type="evidence" value="ECO:0007669"/>
    <property type="project" value="UniProtKB-ARBA"/>
</dbReference>
<evidence type="ECO:0000256" key="5">
    <source>
        <dbReference type="ARBA" id="ARBA00049244"/>
    </source>
</evidence>
<dbReference type="GO" id="GO:0015074">
    <property type="term" value="P:DNA integration"/>
    <property type="evidence" value="ECO:0007669"/>
    <property type="project" value="InterPro"/>
</dbReference>
<dbReference type="SUPFAM" id="SSF53098">
    <property type="entry name" value="Ribonuclease H-like"/>
    <property type="match status" value="1"/>
</dbReference>
<name>A0A9Q3BND3_9BASI</name>
<dbReference type="Proteomes" id="UP000765509">
    <property type="component" value="Unassembled WGS sequence"/>
</dbReference>
<dbReference type="Pfam" id="PF22936">
    <property type="entry name" value="Pol_BBD"/>
    <property type="match status" value="1"/>
</dbReference>